<gene>
    <name evidence="1" type="ORF">MILVUS5_LOCUS8195</name>
</gene>
<reference evidence="1" key="1">
    <citation type="submission" date="2023-10" db="EMBL/GenBank/DDBJ databases">
        <authorList>
            <person name="Rodriguez Cubillos JULIANA M."/>
            <person name="De Vega J."/>
        </authorList>
    </citation>
    <scope>NUCLEOTIDE SEQUENCE</scope>
</reference>
<evidence type="ECO:0000313" key="1">
    <source>
        <dbReference type="EMBL" id="CAJ2637906.1"/>
    </source>
</evidence>
<proteinExistence type="predicted"/>
<organism evidence="1 2">
    <name type="scientific">Trifolium pratense</name>
    <name type="common">Red clover</name>
    <dbReference type="NCBI Taxonomy" id="57577"/>
    <lineage>
        <taxon>Eukaryota</taxon>
        <taxon>Viridiplantae</taxon>
        <taxon>Streptophyta</taxon>
        <taxon>Embryophyta</taxon>
        <taxon>Tracheophyta</taxon>
        <taxon>Spermatophyta</taxon>
        <taxon>Magnoliopsida</taxon>
        <taxon>eudicotyledons</taxon>
        <taxon>Gunneridae</taxon>
        <taxon>Pentapetalae</taxon>
        <taxon>rosids</taxon>
        <taxon>fabids</taxon>
        <taxon>Fabales</taxon>
        <taxon>Fabaceae</taxon>
        <taxon>Papilionoideae</taxon>
        <taxon>50 kb inversion clade</taxon>
        <taxon>NPAAA clade</taxon>
        <taxon>Hologalegina</taxon>
        <taxon>IRL clade</taxon>
        <taxon>Trifolieae</taxon>
        <taxon>Trifolium</taxon>
    </lineage>
</organism>
<comment type="caution">
    <text evidence="1">The sequence shown here is derived from an EMBL/GenBank/DDBJ whole genome shotgun (WGS) entry which is preliminary data.</text>
</comment>
<dbReference type="EMBL" id="CASHSV030000013">
    <property type="protein sequence ID" value="CAJ2637906.1"/>
    <property type="molecule type" value="Genomic_DNA"/>
</dbReference>
<name>A0ACB0J1D9_TRIPR</name>
<keyword evidence="2" id="KW-1185">Reference proteome</keyword>
<evidence type="ECO:0000313" key="2">
    <source>
        <dbReference type="Proteomes" id="UP001177021"/>
    </source>
</evidence>
<sequence length="89" mass="10445">MQRWQGVSRNSNEFIQKHHICPQIVVVFKLQRCTPLHASQNRRSISHRPLLSWLIALLCLQSQIVAISKCLCPHSARRYKQNSRQRTTI</sequence>
<dbReference type="Proteomes" id="UP001177021">
    <property type="component" value="Unassembled WGS sequence"/>
</dbReference>
<protein>
    <submittedName>
        <fullName evidence="1">Uncharacterized protein</fullName>
    </submittedName>
</protein>
<accession>A0ACB0J1D9</accession>